<evidence type="ECO:0000313" key="4">
    <source>
        <dbReference type="EMBL" id="GAI10155.1"/>
    </source>
</evidence>
<dbReference type="Gene3D" id="3.40.50.720">
    <property type="entry name" value="NAD(P)-binding Rossmann-like Domain"/>
    <property type="match status" value="1"/>
</dbReference>
<reference evidence="4" key="1">
    <citation type="journal article" date="2014" name="Front. Microbiol.">
        <title>High frequency of phylogenetically diverse reductive dehalogenase-homologous genes in deep subseafloor sedimentary metagenomes.</title>
        <authorList>
            <person name="Kawai M."/>
            <person name="Futagami T."/>
            <person name="Toyoda A."/>
            <person name="Takaki Y."/>
            <person name="Nishi S."/>
            <person name="Hori S."/>
            <person name="Arai W."/>
            <person name="Tsubouchi T."/>
            <person name="Morono Y."/>
            <person name="Uchiyama I."/>
            <person name="Ito T."/>
            <person name="Fujiyama A."/>
            <person name="Inagaki F."/>
            <person name="Takami H."/>
        </authorList>
    </citation>
    <scope>NUCLEOTIDE SEQUENCE</scope>
    <source>
        <strain evidence="4">Expedition CK06-06</strain>
    </source>
</reference>
<comment type="caution">
    <text evidence="4">The sequence shown here is derived from an EMBL/GenBank/DDBJ whole genome shotgun (WGS) entry which is preliminary data.</text>
</comment>
<dbReference type="PANTHER" id="PTHR43103">
    <property type="entry name" value="NUCLEOSIDE-DIPHOSPHATE-SUGAR EPIMERASE"/>
    <property type="match status" value="1"/>
</dbReference>
<dbReference type="AlphaFoldDB" id="X1M650"/>
<organism evidence="4">
    <name type="scientific">marine sediment metagenome</name>
    <dbReference type="NCBI Taxonomy" id="412755"/>
    <lineage>
        <taxon>unclassified sequences</taxon>
        <taxon>metagenomes</taxon>
        <taxon>ecological metagenomes</taxon>
    </lineage>
</organism>
<keyword evidence="2" id="KW-0119">Carbohydrate metabolism</keyword>
<feature type="domain" description="NAD-dependent epimerase/dehydratase" evidence="3">
    <location>
        <begin position="2"/>
        <end position="165"/>
    </location>
</feature>
<dbReference type="InterPro" id="IPR001509">
    <property type="entry name" value="Epimerase_deHydtase"/>
</dbReference>
<accession>X1M650</accession>
<feature type="non-terminal residue" evidence="4">
    <location>
        <position position="1"/>
    </location>
</feature>
<dbReference type="PANTHER" id="PTHR43103:SF3">
    <property type="entry name" value="ADP-L-GLYCERO-D-MANNO-HEPTOSE-6-EPIMERASE"/>
    <property type="match status" value="1"/>
</dbReference>
<dbReference type="Pfam" id="PF01370">
    <property type="entry name" value="Epimerase"/>
    <property type="match status" value="1"/>
</dbReference>
<dbReference type="SUPFAM" id="SSF51735">
    <property type="entry name" value="NAD(P)-binding Rossmann-fold domains"/>
    <property type="match status" value="1"/>
</dbReference>
<evidence type="ECO:0000259" key="3">
    <source>
        <dbReference type="Pfam" id="PF01370"/>
    </source>
</evidence>
<sequence length="234" mass="26551">NINVIFHQAAITDTTVSDEKKMMEVNVGGFKRVLDFALKERATLVYASSAGVYGSGSCPMKEDQKPSPQNAYARSKLLMDEIAIKYRDKIKIVGLRYFNVYGPREGYKKKAASMIYQLACQMKANKNPRIFKYGEQSRDFIYVKDVVDATIRAMKAKENGVVNVGTGVATTFNRVIKILNEVLGTSYEPEYFDNPYSFYQDETRADIKRAEELLGFKARYSIEEGIKDYLSSNQ</sequence>
<proteinExistence type="predicted"/>
<gene>
    <name evidence="4" type="ORF">S06H3_21943</name>
</gene>
<evidence type="ECO:0000256" key="2">
    <source>
        <dbReference type="ARBA" id="ARBA00023277"/>
    </source>
</evidence>
<evidence type="ECO:0000256" key="1">
    <source>
        <dbReference type="ARBA" id="ARBA00022857"/>
    </source>
</evidence>
<dbReference type="EMBL" id="BARV01011619">
    <property type="protein sequence ID" value="GAI10155.1"/>
    <property type="molecule type" value="Genomic_DNA"/>
</dbReference>
<keyword evidence="1" id="KW-0521">NADP</keyword>
<dbReference type="InterPro" id="IPR036291">
    <property type="entry name" value="NAD(P)-bd_dom_sf"/>
</dbReference>
<name>X1M650_9ZZZZ</name>
<protein>
    <recommendedName>
        <fullName evidence="3">NAD-dependent epimerase/dehydratase domain-containing protein</fullName>
    </recommendedName>
</protein>